<proteinExistence type="inferred from homology"/>
<evidence type="ECO:0000256" key="1">
    <source>
        <dbReference type="ARBA" id="ARBA00004141"/>
    </source>
</evidence>
<reference evidence="9 10" key="1">
    <citation type="submission" date="2018-03" db="EMBL/GenBank/DDBJ databases">
        <authorList>
            <person name="Keele B.F."/>
        </authorList>
    </citation>
    <scope>NUCLEOTIDE SEQUENCE [LARGE SCALE GENOMIC DNA]</scope>
    <source>
        <strain evidence="9 10">IB-3</strain>
    </source>
</reference>
<dbReference type="Gene3D" id="1.10.3720.10">
    <property type="entry name" value="MetI-like"/>
    <property type="match status" value="1"/>
</dbReference>
<dbReference type="GO" id="GO:0055085">
    <property type="term" value="P:transmembrane transport"/>
    <property type="evidence" value="ECO:0007669"/>
    <property type="project" value="InterPro"/>
</dbReference>
<dbReference type="OrthoDB" id="3181282at2"/>
<feature type="transmembrane region" description="Helical" evidence="7">
    <location>
        <begin position="200"/>
        <end position="222"/>
    </location>
</feature>
<dbReference type="RefSeq" id="WP_108342687.1">
    <property type="nucleotide sequence ID" value="NZ_PYXZ01000001.1"/>
</dbReference>
<comment type="subcellular location">
    <subcellularLocation>
        <location evidence="7">Cell membrane</location>
        <topology evidence="7">Multi-pass membrane protein</topology>
    </subcellularLocation>
    <subcellularLocation>
        <location evidence="1">Membrane</location>
        <topology evidence="1">Multi-pass membrane protein</topology>
    </subcellularLocation>
</comment>
<keyword evidence="7" id="KW-0813">Transport</keyword>
<dbReference type="InterPro" id="IPR000515">
    <property type="entry name" value="MetI-like"/>
</dbReference>
<dbReference type="Pfam" id="PF00528">
    <property type="entry name" value="BPD_transp_1"/>
    <property type="match status" value="1"/>
</dbReference>
<sequence>MNAVLDSPDLFLKAFGYTVFLFLVSGVISVVLGTLLVAMRVGPVAILSRAATVYITVVRNTPLVIIFLFFQLGAPKVFQTLRFSWVDIHIGPYDFTSFFTAAVVALSLYTSCFVCEALRAGINAVPLGQAEAARAIGLPFSGVMRQVVLPQAFRAAVPPLASTLIALLKNTSVAGVFGVIEAAAQMKSFTNDFASERTGIFIMFALGYVVLVEIVSAVATVLERRWRIA</sequence>
<keyword evidence="4" id="KW-0029">Amino-acid transport</keyword>
<comment type="similarity">
    <text evidence="2">Belongs to the binding-protein-dependent transport system permease family. HisMQ subfamily.</text>
</comment>
<dbReference type="PANTHER" id="PTHR30614:SF37">
    <property type="entry name" value="AMINO-ACID ABC TRANSPORTER PERMEASE PROTEIN YHDX-RELATED"/>
    <property type="match status" value="1"/>
</dbReference>
<keyword evidence="5 7" id="KW-1133">Transmembrane helix</keyword>
<name>A0A2R7Z1L3_9ACTN</name>
<feature type="transmembrane region" description="Helical" evidence="7">
    <location>
        <begin position="90"/>
        <end position="109"/>
    </location>
</feature>
<evidence type="ECO:0000313" key="10">
    <source>
        <dbReference type="Proteomes" id="UP000244867"/>
    </source>
</evidence>
<organism evidence="9 10">
    <name type="scientific">Nocardioides currus</name>
    <dbReference type="NCBI Taxonomy" id="2133958"/>
    <lineage>
        <taxon>Bacteria</taxon>
        <taxon>Bacillati</taxon>
        <taxon>Actinomycetota</taxon>
        <taxon>Actinomycetes</taxon>
        <taxon>Propionibacteriales</taxon>
        <taxon>Nocardioidaceae</taxon>
        <taxon>Nocardioides</taxon>
    </lineage>
</organism>
<evidence type="ECO:0000256" key="4">
    <source>
        <dbReference type="ARBA" id="ARBA00022970"/>
    </source>
</evidence>
<protein>
    <submittedName>
        <fullName evidence="9">Amino acid ABC transporter permease</fullName>
    </submittedName>
</protein>
<dbReference type="SUPFAM" id="SSF161098">
    <property type="entry name" value="MetI-like"/>
    <property type="match status" value="1"/>
</dbReference>
<evidence type="ECO:0000259" key="8">
    <source>
        <dbReference type="PROSITE" id="PS50928"/>
    </source>
</evidence>
<dbReference type="Proteomes" id="UP000244867">
    <property type="component" value="Unassembled WGS sequence"/>
</dbReference>
<dbReference type="PROSITE" id="PS50928">
    <property type="entry name" value="ABC_TM1"/>
    <property type="match status" value="1"/>
</dbReference>
<dbReference type="InterPro" id="IPR043429">
    <property type="entry name" value="ArtM/GltK/GlnP/TcyL/YhdX-like"/>
</dbReference>
<feature type="transmembrane region" description="Helical" evidence="7">
    <location>
        <begin position="51"/>
        <end position="70"/>
    </location>
</feature>
<dbReference type="InterPro" id="IPR035906">
    <property type="entry name" value="MetI-like_sf"/>
</dbReference>
<dbReference type="PANTHER" id="PTHR30614">
    <property type="entry name" value="MEMBRANE COMPONENT OF AMINO ACID ABC TRANSPORTER"/>
    <property type="match status" value="1"/>
</dbReference>
<evidence type="ECO:0000256" key="6">
    <source>
        <dbReference type="ARBA" id="ARBA00023136"/>
    </source>
</evidence>
<dbReference type="GO" id="GO:0005886">
    <property type="term" value="C:plasma membrane"/>
    <property type="evidence" value="ECO:0007669"/>
    <property type="project" value="UniProtKB-SubCell"/>
</dbReference>
<dbReference type="GO" id="GO:0006865">
    <property type="term" value="P:amino acid transport"/>
    <property type="evidence" value="ECO:0007669"/>
    <property type="project" value="UniProtKB-KW"/>
</dbReference>
<keyword evidence="10" id="KW-1185">Reference proteome</keyword>
<feature type="transmembrane region" description="Helical" evidence="7">
    <location>
        <begin position="160"/>
        <end position="180"/>
    </location>
</feature>
<evidence type="ECO:0000256" key="7">
    <source>
        <dbReference type="RuleBase" id="RU363032"/>
    </source>
</evidence>
<evidence type="ECO:0000256" key="2">
    <source>
        <dbReference type="ARBA" id="ARBA00010072"/>
    </source>
</evidence>
<comment type="caution">
    <text evidence="9">The sequence shown here is derived from an EMBL/GenBank/DDBJ whole genome shotgun (WGS) entry which is preliminary data.</text>
</comment>
<dbReference type="CDD" id="cd06261">
    <property type="entry name" value="TM_PBP2"/>
    <property type="match status" value="1"/>
</dbReference>
<evidence type="ECO:0000313" key="9">
    <source>
        <dbReference type="EMBL" id="PUA82500.1"/>
    </source>
</evidence>
<feature type="transmembrane region" description="Helical" evidence="7">
    <location>
        <begin position="14"/>
        <end position="39"/>
    </location>
</feature>
<accession>A0A2R7Z1L3</accession>
<keyword evidence="6 7" id="KW-0472">Membrane</keyword>
<dbReference type="AlphaFoldDB" id="A0A2R7Z1L3"/>
<keyword evidence="3 7" id="KW-0812">Transmembrane</keyword>
<evidence type="ECO:0000256" key="5">
    <source>
        <dbReference type="ARBA" id="ARBA00022989"/>
    </source>
</evidence>
<gene>
    <name evidence="9" type="ORF">C7S10_01780</name>
</gene>
<feature type="domain" description="ABC transmembrane type-1" evidence="8">
    <location>
        <begin position="15"/>
        <end position="219"/>
    </location>
</feature>
<dbReference type="EMBL" id="PYXZ01000001">
    <property type="protein sequence ID" value="PUA82500.1"/>
    <property type="molecule type" value="Genomic_DNA"/>
</dbReference>
<evidence type="ECO:0000256" key="3">
    <source>
        <dbReference type="ARBA" id="ARBA00022692"/>
    </source>
</evidence>